<evidence type="ECO:0000259" key="5">
    <source>
        <dbReference type="Pfam" id="PF00692"/>
    </source>
</evidence>
<protein>
    <recommendedName>
        <fullName evidence="5">dUTPase-like domain-containing protein</fullName>
    </recommendedName>
</protein>
<dbReference type="Proteomes" id="UP000694393">
    <property type="component" value="Unplaced"/>
</dbReference>
<dbReference type="CDD" id="cd07557">
    <property type="entry name" value="trimeric_dUTPase"/>
    <property type="match status" value="1"/>
</dbReference>
<dbReference type="PANTHER" id="PTHR19422:SF123">
    <property type="entry name" value="RT1 CLASS I, LOCUS CE15"/>
    <property type="match status" value="1"/>
</dbReference>
<dbReference type="GO" id="GO:0006508">
    <property type="term" value="P:proteolysis"/>
    <property type="evidence" value="ECO:0007669"/>
    <property type="project" value="UniProtKB-KW"/>
</dbReference>
<feature type="compositionally biased region" description="Polar residues" evidence="4">
    <location>
        <begin position="170"/>
        <end position="185"/>
    </location>
</feature>
<evidence type="ECO:0000313" key="6">
    <source>
        <dbReference type="Ensembl" id="ENSPCEP00000020591.1"/>
    </source>
</evidence>
<dbReference type="PANTHER" id="PTHR19422">
    <property type="entry name" value="GAG RETROVIRAL POLYPROTEIN"/>
    <property type="match status" value="1"/>
</dbReference>
<dbReference type="InterPro" id="IPR029054">
    <property type="entry name" value="dUTPase-like"/>
</dbReference>
<dbReference type="Ensembl" id="ENSPCET00000021306.1">
    <property type="protein sequence ID" value="ENSPCEP00000020591.1"/>
    <property type="gene ID" value="ENSPCEG00000015914.1"/>
</dbReference>
<dbReference type="UniPathway" id="UPA00610">
    <property type="reaction ID" value="UER00666"/>
</dbReference>
<name>A0A8C8SL83_9SAUR</name>
<reference evidence="6" key="2">
    <citation type="submission" date="2025-09" db="UniProtKB">
        <authorList>
            <consortium name="Ensembl"/>
        </authorList>
    </citation>
    <scope>IDENTIFICATION</scope>
</reference>
<dbReference type="Pfam" id="PF00692">
    <property type="entry name" value="dUTPase"/>
    <property type="match status" value="1"/>
</dbReference>
<dbReference type="GO" id="GO:0006226">
    <property type="term" value="P:dUMP biosynthetic process"/>
    <property type="evidence" value="ECO:0007669"/>
    <property type="project" value="UniProtKB-UniPathway"/>
</dbReference>
<keyword evidence="2" id="KW-0064">Aspartyl protease</keyword>
<evidence type="ECO:0000256" key="3">
    <source>
        <dbReference type="ARBA" id="ARBA00022801"/>
    </source>
</evidence>
<feature type="domain" description="dUTPase-like" evidence="5">
    <location>
        <begin position="58"/>
        <end position="171"/>
    </location>
</feature>
<dbReference type="GO" id="GO:0004190">
    <property type="term" value="F:aspartic-type endopeptidase activity"/>
    <property type="evidence" value="ECO:0007669"/>
    <property type="project" value="UniProtKB-KW"/>
</dbReference>
<keyword evidence="7" id="KW-1185">Reference proteome</keyword>
<dbReference type="InterPro" id="IPR036157">
    <property type="entry name" value="dUTPase-like_sf"/>
</dbReference>
<evidence type="ECO:0000256" key="4">
    <source>
        <dbReference type="SAM" id="MobiDB-lite"/>
    </source>
</evidence>
<keyword evidence="1" id="KW-0645">Protease</keyword>
<dbReference type="InterPro" id="IPR051592">
    <property type="entry name" value="HERV-K_Pro_peptidase_A2"/>
</dbReference>
<proteinExistence type="predicted"/>
<evidence type="ECO:0000256" key="2">
    <source>
        <dbReference type="ARBA" id="ARBA00022750"/>
    </source>
</evidence>
<keyword evidence="3" id="KW-0378">Hydrolase</keyword>
<evidence type="ECO:0000256" key="1">
    <source>
        <dbReference type="ARBA" id="ARBA00022670"/>
    </source>
</evidence>
<dbReference type="AlphaFoldDB" id="A0A8C8SL83"/>
<organism evidence="6 7">
    <name type="scientific">Pelusios castaneus</name>
    <name type="common">West African mud turtle</name>
    <dbReference type="NCBI Taxonomy" id="367368"/>
    <lineage>
        <taxon>Eukaryota</taxon>
        <taxon>Metazoa</taxon>
        <taxon>Chordata</taxon>
        <taxon>Craniata</taxon>
        <taxon>Vertebrata</taxon>
        <taxon>Euteleostomi</taxon>
        <taxon>Archelosauria</taxon>
        <taxon>Testudinata</taxon>
        <taxon>Testudines</taxon>
        <taxon>Pleurodira</taxon>
        <taxon>Pelomedusidae</taxon>
        <taxon>Pelusios</taxon>
    </lineage>
</organism>
<feature type="region of interest" description="Disordered" evidence="4">
    <location>
        <begin position="164"/>
        <end position="185"/>
    </location>
</feature>
<dbReference type="SUPFAM" id="SSF51283">
    <property type="entry name" value="dUTPase-like"/>
    <property type="match status" value="1"/>
</dbReference>
<accession>A0A8C8SL83</accession>
<dbReference type="InterPro" id="IPR033704">
    <property type="entry name" value="dUTPase_trimeric"/>
</dbReference>
<sequence>KPSSKSLPLDGPLKLGKRKFGSALDPGPTEGVHGIDIPTTPDFTATSTAAVPVRRLRAATNGSAGLDLILQADTDFQLPGEVHVIPTQVTGPLPPQVVGLILPRSHAGRMGFFVIPGVIDADYTGILKVQVWTSLPQQLPKGSSIAQLILVPFWVPGAKNKERATGGFGSTKNRGSGDCCTTSEK</sequence>
<dbReference type="Gene3D" id="2.70.40.10">
    <property type="match status" value="1"/>
</dbReference>
<feature type="region of interest" description="Disordered" evidence="4">
    <location>
        <begin position="1"/>
        <end position="39"/>
    </location>
</feature>
<reference evidence="6" key="1">
    <citation type="submission" date="2025-08" db="UniProtKB">
        <authorList>
            <consortium name="Ensembl"/>
        </authorList>
    </citation>
    <scope>IDENTIFICATION</scope>
</reference>
<evidence type="ECO:0000313" key="7">
    <source>
        <dbReference type="Proteomes" id="UP000694393"/>
    </source>
</evidence>